<evidence type="ECO:0000256" key="6">
    <source>
        <dbReference type="RuleBase" id="RU000492"/>
    </source>
</evidence>
<dbReference type="Proteomes" id="UP000179807">
    <property type="component" value="Unassembled WGS sequence"/>
</dbReference>
<dbReference type="GO" id="GO:0016787">
    <property type="term" value="F:hydrolase activity"/>
    <property type="evidence" value="ECO:0007669"/>
    <property type="project" value="UniProtKB-KW"/>
</dbReference>
<evidence type="ECO:0000256" key="2">
    <source>
        <dbReference type="ARBA" id="ARBA00022741"/>
    </source>
</evidence>
<feature type="compositionally biased region" description="Polar residues" evidence="7">
    <location>
        <begin position="64"/>
        <end position="75"/>
    </location>
</feature>
<reference evidence="11" key="1">
    <citation type="submission" date="2016-10" db="EMBL/GenBank/DDBJ databases">
        <authorList>
            <person name="Benchimol M."/>
            <person name="Almeida L.G."/>
            <person name="Vasconcelos A.T."/>
            <person name="Perreira-Neves A."/>
            <person name="Rosa I.A."/>
            <person name="Tasca T."/>
            <person name="Bogo M.R."/>
            <person name="de Souza W."/>
        </authorList>
    </citation>
    <scope>NUCLEOTIDE SEQUENCE [LARGE SCALE GENOMIC DNA]</scope>
    <source>
        <strain evidence="11">K</strain>
    </source>
</reference>
<evidence type="ECO:0000256" key="1">
    <source>
        <dbReference type="ARBA" id="ARBA00012552"/>
    </source>
</evidence>
<keyword evidence="5 6" id="KW-0067">ATP-binding</keyword>
<dbReference type="RefSeq" id="XP_068350174.1">
    <property type="nucleotide sequence ID" value="XM_068511037.1"/>
</dbReference>
<protein>
    <recommendedName>
        <fullName evidence="1">RNA helicase</fullName>
        <ecNumber evidence="1">3.6.4.13</ecNumber>
    </recommendedName>
</protein>
<dbReference type="SMART" id="SM00490">
    <property type="entry name" value="HELICc"/>
    <property type="match status" value="1"/>
</dbReference>
<dbReference type="OrthoDB" id="196131at2759"/>
<dbReference type="PANTHER" id="PTHR47958">
    <property type="entry name" value="ATP-DEPENDENT RNA HELICASE DBP3"/>
    <property type="match status" value="1"/>
</dbReference>
<feature type="compositionally biased region" description="Low complexity" evidence="7">
    <location>
        <begin position="89"/>
        <end position="98"/>
    </location>
</feature>
<dbReference type="InterPro" id="IPR011545">
    <property type="entry name" value="DEAD/DEAH_box_helicase_dom"/>
</dbReference>
<dbReference type="EMBL" id="MLAK01001140">
    <property type="protein sequence ID" value="OHS97037.1"/>
    <property type="molecule type" value="Genomic_DNA"/>
</dbReference>
<dbReference type="VEuPathDB" id="TrichDB:TRFO_36781"/>
<proteinExistence type="inferred from homology"/>
<evidence type="ECO:0000256" key="5">
    <source>
        <dbReference type="ARBA" id="ARBA00022840"/>
    </source>
</evidence>
<evidence type="ECO:0000313" key="12">
    <source>
        <dbReference type="Proteomes" id="UP000179807"/>
    </source>
</evidence>
<dbReference type="GO" id="GO:0005524">
    <property type="term" value="F:ATP binding"/>
    <property type="evidence" value="ECO:0007669"/>
    <property type="project" value="UniProtKB-KW"/>
</dbReference>
<feature type="compositionally biased region" description="Low complexity" evidence="7">
    <location>
        <begin position="27"/>
        <end position="59"/>
    </location>
</feature>
<feature type="domain" description="Helicase C-terminal" evidence="10">
    <location>
        <begin position="384"/>
        <end position="527"/>
    </location>
</feature>
<comment type="similarity">
    <text evidence="6">Belongs to the DEAD box helicase family.</text>
</comment>
<dbReference type="SMART" id="SM00487">
    <property type="entry name" value="DEXDc"/>
    <property type="match status" value="1"/>
</dbReference>
<dbReference type="PROSITE" id="PS51194">
    <property type="entry name" value="HELICASE_CTER"/>
    <property type="match status" value="1"/>
</dbReference>
<feature type="chain" id="PRO_5012046098" description="RNA helicase" evidence="8">
    <location>
        <begin position="27"/>
        <end position="568"/>
    </location>
</feature>
<dbReference type="InterPro" id="IPR027417">
    <property type="entry name" value="P-loop_NTPase"/>
</dbReference>
<keyword evidence="8" id="KW-0732">Signal</keyword>
<dbReference type="GeneID" id="94845741"/>
<dbReference type="InterPro" id="IPR014001">
    <property type="entry name" value="Helicase_ATP-bd"/>
</dbReference>
<name>A0A1J4JHR1_9EUKA</name>
<feature type="region of interest" description="Disordered" evidence="7">
    <location>
        <begin position="526"/>
        <end position="568"/>
    </location>
</feature>
<dbReference type="AlphaFoldDB" id="A0A1J4JHR1"/>
<feature type="region of interest" description="Disordered" evidence="7">
    <location>
        <begin position="25"/>
        <end position="102"/>
    </location>
</feature>
<keyword evidence="12" id="KW-1185">Reference proteome</keyword>
<dbReference type="Pfam" id="PF00270">
    <property type="entry name" value="DEAD"/>
    <property type="match status" value="1"/>
</dbReference>
<gene>
    <name evidence="11" type="ORF">TRFO_36781</name>
</gene>
<feature type="compositionally biased region" description="Gly residues" evidence="7">
    <location>
        <begin position="534"/>
        <end position="552"/>
    </location>
</feature>
<dbReference type="Gene3D" id="3.40.50.300">
    <property type="entry name" value="P-loop containing nucleotide triphosphate hydrolases"/>
    <property type="match status" value="2"/>
</dbReference>
<dbReference type="GO" id="GO:0003676">
    <property type="term" value="F:nucleic acid binding"/>
    <property type="evidence" value="ECO:0007669"/>
    <property type="project" value="InterPro"/>
</dbReference>
<comment type="caution">
    <text evidence="11">The sequence shown here is derived from an EMBL/GenBank/DDBJ whole genome shotgun (WGS) entry which is preliminary data.</text>
</comment>
<dbReference type="InterPro" id="IPR000629">
    <property type="entry name" value="RNA-helicase_DEAD-box_CS"/>
</dbReference>
<keyword evidence="3 6" id="KW-0378">Hydrolase</keyword>
<evidence type="ECO:0000256" key="4">
    <source>
        <dbReference type="ARBA" id="ARBA00022806"/>
    </source>
</evidence>
<dbReference type="InterPro" id="IPR001650">
    <property type="entry name" value="Helicase_C-like"/>
</dbReference>
<organism evidence="11 12">
    <name type="scientific">Tritrichomonas foetus</name>
    <dbReference type="NCBI Taxonomy" id="1144522"/>
    <lineage>
        <taxon>Eukaryota</taxon>
        <taxon>Metamonada</taxon>
        <taxon>Parabasalia</taxon>
        <taxon>Tritrichomonadida</taxon>
        <taxon>Tritrichomonadidae</taxon>
        <taxon>Tritrichomonas</taxon>
    </lineage>
</organism>
<dbReference type="PROSITE" id="PS51192">
    <property type="entry name" value="HELICASE_ATP_BIND_1"/>
    <property type="match status" value="1"/>
</dbReference>
<feature type="signal peptide" evidence="8">
    <location>
        <begin position="1"/>
        <end position="26"/>
    </location>
</feature>
<dbReference type="Pfam" id="PF00271">
    <property type="entry name" value="Helicase_C"/>
    <property type="match status" value="1"/>
</dbReference>
<evidence type="ECO:0000259" key="10">
    <source>
        <dbReference type="PROSITE" id="PS51194"/>
    </source>
</evidence>
<dbReference type="SUPFAM" id="SSF52540">
    <property type="entry name" value="P-loop containing nucleoside triphosphate hydrolases"/>
    <property type="match status" value="1"/>
</dbReference>
<keyword evidence="4 6" id="KW-0347">Helicase</keyword>
<dbReference type="PROSITE" id="PS00039">
    <property type="entry name" value="DEAD_ATP_HELICASE"/>
    <property type="match status" value="1"/>
</dbReference>
<evidence type="ECO:0000259" key="9">
    <source>
        <dbReference type="PROSITE" id="PS51192"/>
    </source>
</evidence>
<evidence type="ECO:0000256" key="3">
    <source>
        <dbReference type="ARBA" id="ARBA00022801"/>
    </source>
</evidence>
<evidence type="ECO:0000313" key="11">
    <source>
        <dbReference type="EMBL" id="OHS97037.1"/>
    </source>
</evidence>
<dbReference type="EC" id="3.6.4.13" evidence="1"/>
<keyword evidence="2 6" id="KW-0547">Nucleotide-binding</keyword>
<feature type="domain" description="Helicase ATP-binding" evidence="9">
    <location>
        <begin position="181"/>
        <end position="357"/>
    </location>
</feature>
<dbReference type="GO" id="GO:0003724">
    <property type="term" value="F:RNA helicase activity"/>
    <property type="evidence" value="ECO:0007669"/>
    <property type="project" value="UniProtKB-EC"/>
</dbReference>
<sequence length="568" mass="64089">MRPWPWFGQFFYFIMSSAYVPPHLRAQQQQQQQQQNDGYQQQQNGSYQQQNNQPRQPQNAVYAPQQTNNNYNNQDRQPHFAPQAYQPPNNRRNNLNRNISRSYSVPGQLNSVADSVVEERFAQNEDTSDMSVYDGADVVVHSNQEIEPITQFPGCGIRNEILLSVANIGFKSPTSVQKYAIPYILAHHDVLVTSQTGSGKTAAYMLPVISQIINQQRTRDPMVVALVPTRELALQIQTETNKFTNGTGLKTVCVFGGAPMNDQLRQLKWSCDILIATPGRLIDIMTRGQSSLSCVQHLILDEADRMLDMGFEPQIDEVINGFDMPSPENRQTLLFSATFPIEVQNLARRFMRADVTRIEVGMQDAPSLIQQRFMYVPENSKLSALQEIIAEVEGQTLVFAERKVKVDHIEEFLYEEGCHVVAIHGDRDMQDRRAALRGFTNGLAKIMIATDVAARGIDIPSVAHVVNLDLPTDVDSYIHRIGRTGRAGKHGIATSFWNESNASFLIALISHFRQNRQPIPEGLEEFERENRKNSGGGPRGSRGGRGGRGGRGNFPRDRSYNNVSYRYY</sequence>
<evidence type="ECO:0000256" key="8">
    <source>
        <dbReference type="SAM" id="SignalP"/>
    </source>
</evidence>
<evidence type="ECO:0000256" key="7">
    <source>
        <dbReference type="SAM" id="MobiDB-lite"/>
    </source>
</evidence>
<accession>A0A1J4JHR1</accession>
<dbReference type="CDD" id="cd18787">
    <property type="entry name" value="SF2_C_DEAD"/>
    <property type="match status" value="1"/>
</dbReference>